<dbReference type="EMBL" id="JAWXYC010000003">
    <property type="protein sequence ID" value="MDX5952081.1"/>
    <property type="molecule type" value="Genomic_DNA"/>
</dbReference>
<dbReference type="SUPFAM" id="SSF56112">
    <property type="entry name" value="Protein kinase-like (PK-like)"/>
    <property type="match status" value="1"/>
</dbReference>
<dbReference type="InterPro" id="IPR011009">
    <property type="entry name" value="Kinase-like_dom_sf"/>
</dbReference>
<name>A0A0P0ETI5_AZOBR</name>
<reference evidence="3 4" key="1">
    <citation type="submission" date="2018-09" db="EMBL/GenBank/DDBJ databases">
        <title>Whole genome based analysis of evolution and adaptive divergence in Indian and Brazilian strains of Azospirillum brasilense.</title>
        <authorList>
            <person name="Singh C."/>
            <person name="Tripathi A.K."/>
        </authorList>
    </citation>
    <scope>NUCLEOTIDE SEQUENCE [LARGE SCALE GENOMIC DNA]</scope>
    <source>
        <strain evidence="3 4">MTCC4038</strain>
        <plasmid evidence="3 4">p1</plasmid>
    </source>
</reference>
<evidence type="ECO:0000313" key="3">
    <source>
        <dbReference type="EMBL" id="QCO10805.1"/>
    </source>
</evidence>
<gene>
    <name evidence="3" type="ORF">D3868_17215</name>
    <name evidence="2" type="ORF">SIM66_12865</name>
</gene>
<dbReference type="Proteomes" id="UP000298774">
    <property type="component" value="Plasmid p1"/>
</dbReference>
<keyword evidence="3" id="KW-0808">Transferase</keyword>
<dbReference type="GO" id="GO:0016740">
    <property type="term" value="F:transferase activity"/>
    <property type="evidence" value="ECO:0007669"/>
    <property type="project" value="UniProtKB-KW"/>
</dbReference>
<sequence>MTGTSGSTGTAGLHSALTRLPAFAGLPQGALEPMPRRGVAHDHVRLSGKGLVARVPRWSQLGLDPFANLEQQATAFRRAASGGHTPELATVLPPGPELPMGALVVTEIVGRPPRLPGDMPAIARALAALHALPLPPDGERAPLPAPADPVAATLAQVERQAVWFERAGLAPEALALLGKELEAARVFRCAAPIPITMVGSDVHPGNFLIDDAGKAWFTDLEKAQYGHPAIDLAHASLYTSTMWEREVAAVLAPDEVRAFHRAWEEAVPPALAEAARPWRRPLRRLTWLRTLSWMARWRVEGAALSPDMPESLAAHMDAHAVDVLRPEIIRQVAAEWR</sequence>
<dbReference type="RefSeq" id="WP_059399339.1">
    <property type="nucleotide sequence ID" value="NZ_CP012915.1"/>
</dbReference>
<protein>
    <submittedName>
        <fullName evidence="2 3">Phosphotransferase</fullName>
    </submittedName>
</protein>
<dbReference type="Gene3D" id="3.90.1200.10">
    <property type="match status" value="1"/>
</dbReference>
<evidence type="ECO:0000313" key="5">
    <source>
        <dbReference type="Proteomes" id="UP001277471"/>
    </source>
</evidence>
<evidence type="ECO:0000313" key="4">
    <source>
        <dbReference type="Proteomes" id="UP000298774"/>
    </source>
</evidence>
<geneLocation type="plasmid" evidence="3 4">
    <name>p1</name>
</geneLocation>
<dbReference type="Proteomes" id="UP001277471">
    <property type="component" value="Unassembled WGS sequence"/>
</dbReference>
<organism evidence="3 4">
    <name type="scientific">Azospirillum brasilense</name>
    <dbReference type="NCBI Taxonomy" id="192"/>
    <lineage>
        <taxon>Bacteria</taxon>
        <taxon>Pseudomonadati</taxon>
        <taxon>Pseudomonadota</taxon>
        <taxon>Alphaproteobacteria</taxon>
        <taxon>Rhodospirillales</taxon>
        <taxon>Azospirillaceae</taxon>
        <taxon>Azospirillum</taxon>
    </lineage>
</organism>
<dbReference type="GeneID" id="56451401"/>
<proteinExistence type="predicted"/>
<accession>A0A0P0ETI5</accession>
<dbReference type="AlphaFoldDB" id="A0A0P0ETI5"/>
<reference evidence="2 5" key="2">
    <citation type="submission" date="2023-11" db="EMBL/GenBank/DDBJ databases">
        <title>MicrobeMod: A computational toolkit for identifying prokaryotic methylation and restriction-modification with nanopore sequencing.</title>
        <authorList>
            <person name="Crits-Christoph A."/>
            <person name="Kang S.C."/>
            <person name="Lee H."/>
            <person name="Ostrov N."/>
        </authorList>
    </citation>
    <scope>NUCLEOTIDE SEQUENCE [LARGE SCALE GENOMIC DNA]</scope>
    <source>
        <strain evidence="2 5">ATCC 29145</strain>
    </source>
</reference>
<dbReference type="Pfam" id="PF01636">
    <property type="entry name" value="APH"/>
    <property type="match status" value="1"/>
</dbReference>
<dbReference type="InterPro" id="IPR002575">
    <property type="entry name" value="Aminoglycoside_PTrfase"/>
</dbReference>
<evidence type="ECO:0000259" key="1">
    <source>
        <dbReference type="Pfam" id="PF01636"/>
    </source>
</evidence>
<evidence type="ECO:0000313" key="2">
    <source>
        <dbReference type="EMBL" id="MDX5952081.1"/>
    </source>
</evidence>
<dbReference type="EMBL" id="CP032340">
    <property type="protein sequence ID" value="QCO10805.1"/>
    <property type="molecule type" value="Genomic_DNA"/>
</dbReference>
<dbReference type="KEGG" id="abf:AMK58_20080"/>
<feature type="domain" description="Aminoglycoside phosphotransferase" evidence="1">
    <location>
        <begin position="59"/>
        <end position="265"/>
    </location>
</feature>
<keyword evidence="5" id="KW-1185">Reference proteome</keyword>
<keyword evidence="3" id="KW-0614">Plasmid</keyword>